<dbReference type="PROSITE" id="PS00893">
    <property type="entry name" value="NUDIX_BOX"/>
    <property type="match status" value="1"/>
</dbReference>
<dbReference type="InterPro" id="IPR020476">
    <property type="entry name" value="Nudix_hydrolase"/>
</dbReference>
<dbReference type="Proteomes" id="UP000030832">
    <property type="component" value="Unassembled WGS sequence"/>
</dbReference>
<comment type="caution">
    <text evidence="5">The sequence shown here is derived from an EMBL/GenBank/DDBJ whole genome shotgun (WGS) entry which is preliminary data.</text>
</comment>
<name>A0A0B0ING0_9BACI</name>
<reference evidence="5 6" key="1">
    <citation type="submission" date="2014-09" db="EMBL/GenBank/DDBJ databases">
        <title>Genome sequencing and annotation of Bacillus Okhensis strain Kh10-101T.</title>
        <authorList>
            <person name="Prakash J.S."/>
        </authorList>
    </citation>
    <scope>NUCLEOTIDE SEQUENCE [LARGE SCALE GENOMIC DNA]</scope>
    <source>
        <strain evidence="6">Kh10-101T</strain>
    </source>
</reference>
<sequence>MGYIEELRSLVGNRPLVLTGVTALVIDQHSHILMVQSDEMWKLPGGFIELGESAEEACRREILEETGIKIGDLELIGVFSGNHFYTQLPNGDEYYPVTIAYVTEDIRSGNLKPDEKEIQKVQFFKWSAFPEDLSERDRQIFQLFIENLISNRQRR</sequence>
<evidence type="ECO:0000259" key="4">
    <source>
        <dbReference type="PROSITE" id="PS51462"/>
    </source>
</evidence>
<dbReference type="Pfam" id="PF00293">
    <property type="entry name" value="NUDIX"/>
    <property type="match status" value="1"/>
</dbReference>
<accession>A0A0B0ING0</accession>
<evidence type="ECO:0000256" key="2">
    <source>
        <dbReference type="ARBA" id="ARBA00022801"/>
    </source>
</evidence>
<organism evidence="5 6">
    <name type="scientific">Halalkalibacter okhensis</name>
    <dbReference type="NCBI Taxonomy" id="333138"/>
    <lineage>
        <taxon>Bacteria</taxon>
        <taxon>Bacillati</taxon>
        <taxon>Bacillota</taxon>
        <taxon>Bacilli</taxon>
        <taxon>Bacillales</taxon>
        <taxon>Bacillaceae</taxon>
        <taxon>Halalkalibacter</taxon>
    </lineage>
</organism>
<dbReference type="STRING" id="333138.LQ50_02640"/>
<dbReference type="PANTHER" id="PTHR43046">
    <property type="entry name" value="GDP-MANNOSE MANNOSYL HYDROLASE"/>
    <property type="match status" value="1"/>
</dbReference>
<feature type="domain" description="Nudix hydrolase" evidence="4">
    <location>
        <begin position="15"/>
        <end position="146"/>
    </location>
</feature>
<evidence type="ECO:0000256" key="3">
    <source>
        <dbReference type="RuleBase" id="RU003476"/>
    </source>
</evidence>
<dbReference type="InterPro" id="IPR015797">
    <property type="entry name" value="NUDIX_hydrolase-like_dom_sf"/>
</dbReference>
<evidence type="ECO:0000313" key="6">
    <source>
        <dbReference type="Proteomes" id="UP000030832"/>
    </source>
</evidence>
<comment type="cofactor">
    <cofactor evidence="1">
        <name>Mg(2+)</name>
        <dbReference type="ChEBI" id="CHEBI:18420"/>
    </cofactor>
</comment>
<dbReference type="RefSeq" id="WP_034625734.1">
    <property type="nucleotide sequence ID" value="NZ_JRJU01000002.1"/>
</dbReference>
<proteinExistence type="inferred from homology"/>
<gene>
    <name evidence="5" type="ORF">LQ50_02640</name>
</gene>
<comment type="similarity">
    <text evidence="3">Belongs to the Nudix hydrolase family.</text>
</comment>
<dbReference type="eggNOG" id="COG1051">
    <property type="taxonomic scope" value="Bacteria"/>
</dbReference>
<evidence type="ECO:0000313" key="5">
    <source>
        <dbReference type="EMBL" id="KHF41619.1"/>
    </source>
</evidence>
<dbReference type="GO" id="GO:0016787">
    <property type="term" value="F:hydrolase activity"/>
    <property type="evidence" value="ECO:0007669"/>
    <property type="project" value="UniProtKB-KW"/>
</dbReference>
<dbReference type="PRINTS" id="PR00502">
    <property type="entry name" value="NUDIXFAMILY"/>
</dbReference>
<dbReference type="Gene3D" id="3.90.79.10">
    <property type="entry name" value="Nucleoside Triphosphate Pyrophosphohydrolase"/>
    <property type="match status" value="1"/>
</dbReference>
<dbReference type="EMBL" id="JRJU01000002">
    <property type="protein sequence ID" value="KHF41619.1"/>
    <property type="molecule type" value="Genomic_DNA"/>
</dbReference>
<dbReference type="AlphaFoldDB" id="A0A0B0ING0"/>
<evidence type="ECO:0000256" key="1">
    <source>
        <dbReference type="ARBA" id="ARBA00001946"/>
    </source>
</evidence>
<keyword evidence="2 3" id="KW-0378">Hydrolase</keyword>
<dbReference type="SUPFAM" id="SSF55811">
    <property type="entry name" value="Nudix"/>
    <property type="match status" value="1"/>
</dbReference>
<protein>
    <submittedName>
        <fullName evidence="5">DNA mismatch repair protein MutT</fullName>
    </submittedName>
</protein>
<dbReference type="InterPro" id="IPR000086">
    <property type="entry name" value="NUDIX_hydrolase_dom"/>
</dbReference>
<dbReference type="CDD" id="cd04677">
    <property type="entry name" value="NUDIX_Hydrolase"/>
    <property type="match status" value="1"/>
</dbReference>
<dbReference type="PANTHER" id="PTHR43046:SF2">
    <property type="entry name" value="8-OXO-DGTP DIPHOSPHATASE-RELATED"/>
    <property type="match status" value="1"/>
</dbReference>
<dbReference type="OrthoDB" id="9787476at2"/>
<keyword evidence="6" id="KW-1185">Reference proteome</keyword>
<dbReference type="InterPro" id="IPR020084">
    <property type="entry name" value="NUDIX_hydrolase_CS"/>
</dbReference>
<dbReference type="PROSITE" id="PS51462">
    <property type="entry name" value="NUDIX"/>
    <property type="match status" value="1"/>
</dbReference>